<evidence type="ECO:0000256" key="10">
    <source>
        <dbReference type="PROSITE-ProRule" id="PRU00282"/>
    </source>
</evidence>
<accession>A7THD5</accession>
<reference evidence="13 14" key="1">
    <citation type="journal article" date="2007" name="Proc. Natl. Acad. Sci. U.S.A.">
        <title>Independent sorting-out of thousands of duplicated gene pairs in two yeast species descended from a whole-genome duplication.</title>
        <authorList>
            <person name="Scannell D.R."/>
            <person name="Frank A.C."/>
            <person name="Conant G.C."/>
            <person name="Byrne K.P."/>
            <person name="Woolfit M."/>
            <person name="Wolfe K.H."/>
        </authorList>
    </citation>
    <scope>NUCLEOTIDE SEQUENCE [LARGE SCALE GENOMIC DNA]</scope>
    <source>
        <strain evidence="14">ATCC 22028 / DSM 70294 / BCRC 21397 / CBS 2163 / NBRC 10782 / NRRL Y-8283 / UCD 57-17</strain>
    </source>
</reference>
<feature type="transmembrane region" description="Helical" evidence="12">
    <location>
        <begin position="193"/>
        <end position="213"/>
    </location>
</feature>
<keyword evidence="8" id="KW-0496">Mitochondrion</keyword>
<evidence type="ECO:0000313" key="13">
    <source>
        <dbReference type="EMBL" id="EDO18259.1"/>
    </source>
</evidence>
<proteinExistence type="inferred from homology"/>
<gene>
    <name evidence="13" type="ORF">Kpol_1039p8</name>
</gene>
<keyword evidence="7 12" id="KW-1133">Transmembrane helix</keyword>
<evidence type="ECO:0000256" key="7">
    <source>
        <dbReference type="ARBA" id="ARBA00022989"/>
    </source>
</evidence>
<dbReference type="PANTHER" id="PTHR45683">
    <property type="entry name" value="MITOCHONDRIAL NICOTINAMIDE ADENINE DINUCLEOTIDE TRANSPORTER 1-RELATED-RELATED"/>
    <property type="match status" value="1"/>
</dbReference>
<dbReference type="EMBL" id="DS480391">
    <property type="protein sequence ID" value="EDO18259.1"/>
    <property type="molecule type" value="Genomic_DNA"/>
</dbReference>
<dbReference type="InterPro" id="IPR044712">
    <property type="entry name" value="SLC25A32-like"/>
</dbReference>
<dbReference type="STRING" id="436907.A7THD5"/>
<dbReference type="Proteomes" id="UP000000267">
    <property type="component" value="Unassembled WGS sequence"/>
</dbReference>
<name>A7THD5_VANPO</name>
<evidence type="ECO:0000256" key="3">
    <source>
        <dbReference type="ARBA" id="ARBA00022448"/>
    </source>
</evidence>
<dbReference type="InterPro" id="IPR002067">
    <property type="entry name" value="MCP"/>
</dbReference>
<dbReference type="InterPro" id="IPR023395">
    <property type="entry name" value="MCP_dom_sf"/>
</dbReference>
<protein>
    <recommendedName>
        <fullName evidence="15">Mitochondrial FAD carrier protein FLX1</fullName>
    </recommendedName>
</protein>
<dbReference type="OrthoDB" id="428293at2759"/>
<evidence type="ECO:0000256" key="5">
    <source>
        <dbReference type="ARBA" id="ARBA00022737"/>
    </source>
</evidence>
<dbReference type="HOGENOM" id="CLU_015166_6_4_1"/>
<evidence type="ECO:0008006" key="15">
    <source>
        <dbReference type="Google" id="ProtNLM"/>
    </source>
</evidence>
<dbReference type="GO" id="GO:0015230">
    <property type="term" value="F:FAD transmembrane transporter activity"/>
    <property type="evidence" value="ECO:0007669"/>
    <property type="project" value="EnsemblFungi"/>
</dbReference>
<evidence type="ECO:0000256" key="4">
    <source>
        <dbReference type="ARBA" id="ARBA00022692"/>
    </source>
</evidence>
<evidence type="ECO:0000256" key="11">
    <source>
        <dbReference type="RuleBase" id="RU000488"/>
    </source>
</evidence>
<dbReference type="InterPro" id="IPR018108">
    <property type="entry name" value="MCP_transmembrane"/>
</dbReference>
<feature type="transmembrane region" description="Helical" evidence="12">
    <location>
        <begin position="69"/>
        <end position="90"/>
    </location>
</feature>
<keyword evidence="14" id="KW-1185">Reference proteome</keyword>
<evidence type="ECO:0000256" key="8">
    <source>
        <dbReference type="ARBA" id="ARBA00023128"/>
    </source>
</evidence>
<evidence type="ECO:0000256" key="12">
    <source>
        <dbReference type="SAM" id="Phobius"/>
    </source>
</evidence>
<feature type="repeat" description="Solcar" evidence="10">
    <location>
        <begin position="232"/>
        <end position="314"/>
    </location>
</feature>
<comment type="subcellular location">
    <subcellularLocation>
        <location evidence="1">Mitochondrion inner membrane</location>
        <topology evidence="1">Multi-pass membrane protein</topology>
    </subcellularLocation>
</comment>
<dbReference type="SUPFAM" id="SSF103506">
    <property type="entry name" value="Mitochondrial carrier"/>
    <property type="match status" value="1"/>
</dbReference>
<feature type="repeat" description="Solcar" evidence="10">
    <location>
        <begin position="6"/>
        <end position="97"/>
    </location>
</feature>
<dbReference type="InParanoid" id="A7THD5"/>
<dbReference type="GeneID" id="5546536"/>
<dbReference type="AlphaFoldDB" id="A7THD5"/>
<sequence>MSEGLSSIQKEAISGITTGAITTIVVHPLDLIKVRLQLLATYKTDGGYIKVLKKLFSNSNGLNPMIKEVYRGLGINVFGNSVAWALYFGFYRFSKDIIYHHYYYKGGSSVTDSIDKETTHTDIIHDQKMSSFMYLTAGVISGAITTLLTNPIWVVKTRIMSTSKSEIGSYTSTYHGFKRLLAEEGYLGLWRGLVPSFFGVSQGAIYFMVYDTLKFKFSSIRTDNTDKLRNSEIILITSLSKMISVTSVYPFQLLKSNLQSFNAIDQNYTLKNLTKLIYKADGLRGLYKGLMANLIRAIPSTCITFCIYENFRGWIK</sequence>
<dbReference type="RefSeq" id="XP_001646117.1">
    <property type="nucleotide sequence ID" value="XM_001646067.1"/>
</dbReference>
<keyword evidence="5" id="KW-0677">Repeat</keyword>
<evidence type="ECO:0000256" key="1">
    <source>
        <dbReference type="ARBA" id="ARBA00004448"/>
    </source>
</evidence>
<comment type="similarity">
    <text evidence="2 11">Belongs to the mitochondrial carrier (TC 2.A.29) family.</text>
</comment>
<dbReference type="OMA" id="TTVWKHE"/>
<evidence type="ECO:0000256" key="6">
    <source>
        <dbReference type="ARBA" id="ARBA00022792"/>
    </source>
</evidence>
<dbReference type="Pfam" id="PF00153">
    <property type="entry name" value="Mito_carr"/>
    <property type="match status" value="3"/>
</dbReference>
<dbReference type="KEGG" id="vpo:Kpol_1039p8"/>
<dbReference type="PRINTS" id="PR00926">
    <property type="entry name" value="MITOCARRIER"/>
</dbReference>
<evidence type="ECO:0000313" key="14">
    <source>
        <dbReference type="Proteomes" id="UP000000267"/>
    </source>
</evidence>
<dbReference type="eggNOG" id="KOG0764">
    <property type="taxonomic scope" value="Eukaryota"/>
</dbReference>
<feature type="transmembrane region" description="Helical" evidence="12">
    <location>
        <begin position="132"/>
        <end position="153"/>
    </location>
</feature>
<dbReference type="Gene3D" id="1.50.40.10">
    <property type="entry name" value="Mitochondrial carrier domain"/>
    <property type="match status" value="2"/>
</dbReference>
<organism evidence="14">
    <name type="scientific">Vanderwaltozyma polyspora (strain ATCC 22028 / DSM 70294 / BCRC 21397 / CBS 2163 / NBRC 10782 / NRRL Y-8283 / UCD 57-17)</name>
    <name type="common">Kluyveromyces polysporus</name>
    <dbReference type="NCBI Taxonomy" id="436907"/>
    <lineage>
        <taxon>Eukaryota</taxon>
        <taxon>Fungi</taxon>
        <taxon>Dikarya</taxon>
        <taxon>Ascomycota</taxon>
        <taxon>Saccharomycotina</taxon>
        <taxon>Saccharomycetes</taxon>
        <taxon>Saccharomycetales</taxon>
        <taxon>Saccharomycetaceae</taxon>
        <taxon>Vanderwaltozyma</taxon>
    </lineage>
</organism>
<evidence type="ECO:0000256" key="2">
    <source>
        <dbReference type="ARBA" id="ARBA00006375"/>
    </source>
</evidence>
<keyword evidence="3 11" id="KW-0813">Transport</keyword>
<evidence type="ECO:0000256" key="9">
    <source>
        <dbReference type="ARBA" id="ARBA00023136"/>
    </source>
</evidence>
<keyword evidence="4 10" id="KW-0812">Transmembrane</keyword>
<keyword evidence="9 10" id="KW-0472">Membrane</keyword>
<keyword evidence="6" id="KW-0999">Mitochondrion inner membrane</keyword>
<dbReference type="PhylomeDB" id="A7THD5"/>
<feature type="repeat" description="Solcar" evidence="10">
    <location>
        <begin position="129"/>
        <end position="216"/>
    </location>
</feature>
<dbReference type="FunCoup" id="A7THD5">
    <property type="interactions" value="103"/>
</dbReference>
<dbReference type="PROSITE" id="PS50920">
    <property type="entry name" value="SOLCAR"/>
    <property type="match status" value="3"/>
</dbReference>
<dbReference type="GO" id="GO:0005743">
    <property type="term" value="C:mitochondrial inner membrane"/>
    <property type="evidence" value="ECO:0007669"/>
    <property type="project" value="UniProtKB-SubCell"/>
</dbReference>